<dbReference type="Proteomes" id="UP000245133">
    <property type="component" value="Unassembled WGS sequence"/>
</dbReference>
<gene>
    <name evidence="2" type="ORF">LPTSP4_19770</name>
</gene>
<protein>
    <recommendedName>
        <fullName evidence="1">START domain-containing protein</fullName>
    </recommendedName>
</protein>
<dbReference type="GO" id="GO:0008289">
    <property type="term" value="F:lipid binding"/>
    <property type="evidence" value="ECO:0007669"/>
    <property type="project" value="InterPro"/>
</dbReference>
<dbReference type="PANTHER" id="PTHR19308">
    <property type="entry name" value="PHOSPHATIDYLCHOLINE TRANSFER PROTEIN"/>
    <property type="match status" value="1"/>
</dbReference>
<dbReference type="AlphaFoldDB" id="A0A2P2E0Q8"/>
<dbReference type="InterPro" id="IPR051213">
    <property type="entry name" value="START_lipid_transfer"/>
</dbReference>
<dbReference type="PROSITE" id="PS50848">
    <property type="entry name" value="START"/>
    <property type="match status" value="1"/>
</dbReference>
<dbReference type="Gene3D" id="3.30.530.20">
    <property type="match status" value="1"/>
</dbReference>
<feature type="domain" description="START" evidence="1">
    <location>
        <begin position="20"/>
        <end position="191"/>
    </location>
</feature>
<dbReference type="EMBL" id="BFBB01000005">
    <property type="protein sequence ID" value="GBF50452.1"/>
    <property type="molecule type" value="Genomic_DNA"/>
</dbReference>
<dbReference type="GO" id="GO:0005737">
    <property type="term" value="C:cytoplasm"/>
    <property type="evidence" value="ECO:0007669"/>
    <property type="project" value="UniProtKB-ARBA"/>
</dbReference>
<organism evidence="2 3">
    <name type="scientific">Leptospira ryugenii</name>
    <dbReference type="NCBI Taxonomy" id="1917863"/>
    <lineage>
        <taxon>Bacteria</taxon>
        <taxon>Pseudomonadati</taxon>
        <taxon>Spirochaetota</taxon>
        <taxon>Spirochaetia</taxon>
        <taxon>Leptospirales</taxon>
        <taxon>Leptospiraceae</taxon>
        <taxon>Leptospira</taxon>
    </lineage>
</organism>
<comment type="caution">
    <text evidence="2">The sequence shown here is derived from an EMBL/GenBank/DDBJ whole genome shotgun (WGS) entry which is preliminary data.</text>
</comment>
<dbReference type="InterPro" id="IPR028347">
    <property type="entry name" value="START_dom_prot"/>
</dbReference>
<dbReference type="RefSeq" id="WP_108976381.1">
    <property type="nucleotide sequence ID" value="NZ_BFBB01000005.1"/>
</dbReference>
<dbReference type="SUPFAM" id="SSF55961">
    <property type="entry name" value="Bet v1-like"/>
    <property type="match status" value="1"/>
</dbReference>
<dbReference type="InterPro" id="IPR002913">
    <property type="entry name" value="START_lipid-bd_dom"/>
</dbReference>
<accession>A0A2P2E0Q8</accession>
<dbReference type="PIRSF" id="PIRSF039033">
    <property type="entry name" value="START_dom"/>
    <property type="match status" value="1"/>
</dbReference>
<evidence type="ECO:0000313" key="2">
    <source>
        <dbReference type="EMBL" id="GBF50452.1"/>
    </source>
</evidence>
<keyword evidence="3" id="KW-1185">Reference proteome</keyword>
<evidence type="ECO:0000259" key="1">
    <source>
        <dbReference type="PROSITE" id="PS50848"/>
    </source>
</evidence>
<dbReference type="InterPro" id="IPR023393">
    <property type="entry name" value="START-like_dom_sf"/>
</dbReference>
<evidence type="ECO:0000313" key="3">
    <source>
        <dbReference type="Proteomes" id="UP000245133"/>
    </source>
</evidence>
<dbReference type="OrthoDB" id="5734556at2"/>
<dbReference type="PANTHER" id="PTHR19308:SF14">
    <property type="entry name" value="START DOMAIN-CONTAINING PROTEIN"/>
    <property type="match status" value="1"/>
</dbReference>
<name>A0A2P2E0Q8_9LEPT</name>
<proteinExistence type="predicted"/>
<sequence>MRQMIVIFISLVTISPLLAWEKALEKGGVTIYTREVAGSSLKEFKAETIVDASPASILAILQNADTMVQWWPDCIESKVLKRPSQKDWYVYFVTKVPFPLQNRDTINRFEAKEDKEGNINILVQAVPNEIPEKAGLVRIPELKGSWSLQKSGNQTKVIYQLHANPAGNIPAFVANSSVTDSPYKALVKLRELAAPGK</sequence>
<dbReference type="CDD" id="cd08876">
    <property type="entry name" value="START_1"/>
    <property type="match status" value="1"/>
</dbReference>
<dbReference type="Pfam" id="PF01852">
    <property type="entry name" value="START"/>
    <property type="match status" value="1"/>
</dbReference>
<reference evidence="2 3" key="1">
    <citation type="submission" date="2018-02" db="EMBL/GenBank/DDBJ databases">
        <title>Novel Leptospira species isolated from soil and water in Japan.</title>
        <authorList>
            <person name="Nakao R."/>
            <person name="Masuzawa T."/>
        </authorList>
    </citation>
    <scope>NUCLEOTIDE SEQUENCE [LARGE SCALE GENOMIC DNA]</scope>
    <source>
        <strain evidence="2 3">YH101</strain>
    </source>
</reference>